<dbReference type="InterPro" id="IPR006015">
    <property type="entry name" value="Universal_stress_UspA"/>
</dbReference>
<dbReference type="EMBL" id="JAKLWS010000005">
    <property type="protein sequence ID" value="MCG2588131.1"/>
    <property type="molecule type" value="Genomic_DNA"/>
</dbReference>
<dbReference type="Gene3D" id="3.40.50.12370">
    <property type="match status" value="1"/>
</dbReference>
<dbReference type="Pfam" id="PF00582">
    <property type="entry name" value="Usp"/>
    <property type="match status" value="2"/>
</dbReference>
<name>A0ABS9KB99_9BACT</name>
<comment type="similarity">
    <text evidence="1">Belongs to the universal stress protein A family.</text>
</comment>
<organism evidence="3 4">
    <name type="scientific">Rhodohalobacter sulfatireducens</name>
    <dbReference type="NCBI Taxonomy" id="2911366"/>
    <lineage>
        <taxon>Bacteria</taxon>
        <taxon>Pseudomonadati</taxon>
        <taxon>Balneolota</taxon>
        <taxon>Balneolia</taxon>
        <taxon>Balneolales</taxon>
        <taxon>Balneolaceae</taxon>
        <taxon>Rhodohalobacter</taxon>
    </lineage>
</organism>
<dbReference type="Proteomes" id="UP001165366">
    <property type="component" value="Unassembled WGS sequence"/>
</dbReference>
<reference evidence="3" key="2">
    <citation type="submission" date="2024-05" db="EMBL/GenBank/DDBJ databases">
        <title>Rhodohalobacter halophilus gen. nov., sp. nov., a moderately halophilic member of the family Balneolaceae.</title>
        <authorList>
            <person name="Xia J."/>
        </authorList>
    </citation>
    <scope>NUCLEOTIDE SEQUENCE</scope>
    <source>
        <strain evidence="3">WB101</strain>
    </source>
</reference>
<reference evidence="3" key="1">
    <citation type="submission" date="2022-01" db="EMBL/GenBank/DDBJ databases">
        <authorList>
            <person name="Wang Y."/>
        </authorList>
    </citation>
    <scope>NUCLEOTIDE SEQUENCE</scope>
    <source>
        <strain evidence="3">WB101</strain>
    </source>
</reference>
<dbReference type="PANTHER" id="PTHR46268">
    <property type="entry name" value="STRESS RESPONSE PROTEIN NHAX"/>
    <property type="match status" value="1"/>
</dbReference>
<dbReference type="InterPro" id="IPR006016">
    <property type="entry name" value="UspA"/>
</dbReference>
<feature type="domain" description="UspA" evidence="2">
    <location>
        <begin position="1"/>
        <end position="119"/>
    </location>
</feature>
<dbReference type="CDD" id="cd00293">
    <property type="entry name" value="USP-like"/>
    <property type="match status" value="2"/>
</dbReference>
<proteinExistence type="inferred from homology"/>
<comment type="caution">
    <text evidence="3">The sequence shown here is derived from an EMBL/GenBank/DDBJ whole genome shotgun (WGS) entry which is preliminary data.</text>
</comment>
<evidence type="ECO:0000313" key="3">
    <source>
        <dbReference type="EMBL" id="MCG2588131.1"/>
    </source>
</evidence>
<dbReference type="PANTHER" id="PTHR46268:SF6">
    <property type="entry name" value="UNIVERSAL STRESS PROTEIN UP12"/>
    <property type="match status" value="1"/>
</dbReference>
<keyword evidence="4" id="KW-1185">Reference proteome</keyword>
<dbReference type="RefSeq" id="WP_237852975.1">
    <property type="nucleotide sequence ID" value="NZ_JAKLWS010000005.1"/>
</dbReference>
<feature type="domain" description="UspA" evidence="2">
    <location>
        <begin position="157"/>
        <end position="278"/>
    </location>
</feature>
<dbReference type="SUPFAM" id="SSF52402">
    <property type="entry name" value="Adenine nucleotide alpha hydrolases-like"/>
    <property type="match status" value="2"/>
</dbReference>
<gene>
    <name evidence="3" type="ORF">L6773_06110</name>
</gene>
<evidence type="ECO:0000259" key="2">
    <source>
        <dbReference type="Pfam" id="PF00582"/>
    </source>
</evidence>
<evidence type="ECO:0000256" key="1">
    <source>
        <dbReference type="ARBA" id="ARBA00008791"/>
    </source>
</evidence>
<accession>A0ABS9KB99</accession>
<sequence>MIKRILIALDPDEDTPIATQYAIKLAKNNNASVTGLAVVDTSNIYPTAIVGDPDETHHARNLWEELTEESRNIASKLLDKFSSDVEKAGVRHSEISKEGASYDRIIEGMKYHDLLVVGRDSHFFYNEPKQDTKTLAQVVKYGVSPTLIVTQHFDEVNKVLIAFDGSRPAARSLKSFAHLKPFGSDVDIELLHVKDESDTGDMRLEYASEYLKEHNFESVTLKTLDKENTSEQILERSHEIGADVIILGAHAVSAIKRLAFGSTTHDLITKTDKPLFMTP</sequence>
<evidence type="ECO:0000313" key="4">
    <source>
        <dbReference type="Proteomes" id="UP001165366"/>
    </source>
</evidence>
<protein>
    <submittedName>
        <fullName evidence="3">Universal stress protein</fullName>
    </submittedName>
</protein>
<dbReference type="PRINTS" id="PR01438">
    <property type="entry name" value="UNVRSLSTRESS"/>
</dbReference>